<comment type="caution">
    <text evidence="1">The sequence shown here is derived from an EMBL/GenBank/DDBJ whole genome shotgun (WGS) entry which is preliminary data.</text>
</comment>
<protein>
    <submittedName>
        <fullName evidence="1">Uncharacterized protein</fullName>
    </submittedName>
</protein>
<gene>
    <name evidence="1" type="ORF">PM001_LOCUS16302</name>
</gene>
<accession>A0AAV1UAY7</accession>
<dbReference type="Proteomes" id="UP001162060">
    <property type="component" value="Unassembled WGS sequence"/>
</dbReference>
<dbReference type="EMBL" id="CAKLBY020000172">
    <property type="protein sequence ID" value="CAK7931152.1"/>
    <property type="molecule type" value="Genomic_DNA"/>
</dbReference>
<evidence type="ECO:0000313" key="1">
    <source>
        <dbReference type="EMBL" id="CAK7931152.1"/>
    </source>
</evidence>
<sequence>MTMAVSAVGEWAAAVSQRKLLIGDVLWESADGPTYITPCWKAEVQPQIKASLWETGAAVVGLSGARHDRHGDVQTVSRRASRFISTANTVYNNDGSVTIDFRHAIIDEVRNGIKADVASTGRLDNQWLDHVTI</sequence>
<reference evidence="1" key="1">
    <citation type="submission" date="2024-01" db="EMBL/GenBank/DDBJ databases">
        <authorList>
            <person name="Webb A."/>
        </authorList>
    </citation>
    <scope>NUCLEOTIDE SEQUENCE</scope>
    <source>
        <strain evidence="1">Pm1</strain>
    </source>
</reference>
<proteinExistence type="predicted"/>
<evidence type="ECO:0000313" key="2">
    <source>
        <dbReference type="Proteomes" id="UP001162060"/>
    </source>
</evidence>
<name>A0AAV1UAY7_9STRA</name>
<dbReference type="AlphaFoldDB" id="A0AAV1UAY7"/>
<organism evidence="1 2">
    <name type="scientific">Peronospora matthiolae</name>
    <dbReference type="NCBI Taxonomy" id="2874970"/>
    <lineage>
        <taxon>Eukaryota</taxon>
        <taxon>Sar</taxon>
        <taxon>Stramenopiles</taxon>
        <taxon>Oomycota</taxon>
        <taxon>Peronosporomycetes</taxon>
        <taxon>Peronosporales</taxon>
        <taxon>Peronosporaceae</taxon>
        <taxon>Peronospora</taxon>
    </lineage>
</organism>